<dbReference type="OrthoDB" id="7874386at2"/>
<proteinExistence type="predicted"/>
<feature type="domain" description="SMODS and SLOG-associating 2TM effector" evidence="2">
    <location>
        <begin position="10"/>
        <end position="187"/>
    </location>
</feature>
<dbReference type="AlphaFoldDB" id="A0A368K2R4"/>
<dbReference type="NCBIfam" id="NF033631">
    <property type="entry name" value="SLATT_5"/>
    <property type="match status" value="1"/>
</dbReference>
<dbReference type="InterPro" id="IPR041115">
    <property type="entry name" value="SLATT_5"/>
</dbReference>
<protein>
    <submittedName>
        <fullName evidence="3">SLATT domain-containing protein</fullName>
    </submittedName>
</protein>
<keyword evidence="4" id="KW-1185">Reference proteome</keyword>
<reference evidence="3 4" key="1">
    <citation type="submission" date="2018-07" db="EMBL/GenBank/DDBJ databases">
        <title>The draft genome of Phyllobacterium salinisoli.</title>
        <authorList>
            <person name="Liu L."/>
            <person name="Li L."/>
            <person name="Zhang X."/>
            <person name="Liang L."/>
        </authorList>
    </citation>
    <scope>NUCLEOTIDE SEQUENCE [LARGE SCALE GENOMIC DNA]</scope>
    <source>
        <strain evidence="3 4">LLAN61</strain>
    </source>
</reference>
<evidence type="ECO:0000313" key="3">
    <source>
        <dbReference type="EMBL" id="RCS23511.1"/>
    </source>
</evidence>
<accession>A0A368K2R4</accession>
<name>A0A368K2R4_9HYPH</name>
<keyword evidence="1" id="KW-0472">Membrane</keyword>
<evidence type="ECO:0000256" key="1">
    <source>
        <dbReference type="SAM" id="Phobius"/>
    </source>
</evidence>
<dbReference type="EMBL" id="QOZG01000005">
    <property type="protein sequence ID" value="RCS23511.1"/>
    <property type="molecule type" value="Genomic_DNA"/>
</dbReference>
<keyword evidence="1" id="KW-1133">Transmembrane helix</keyword>
<keyword evidence="1" id="KW-0812">Transmembrane</keyword>
<sequence>MNSNSVESTINDKIWITSRVRMISERKALNNNFWSLVILTYYSLITVVISVFSDFYQSYYSHFNDMVIAASIIVLVASLVVGGFRFEKTAALFRECYLSLEKLQSSDLPDKDKAEKYGDILSLYPNHSDDDYYDFVVYHTCFERKDIWNGSGKISCTWYMTLSFLKRRLFRTSFIAIAIIAPIIFIAAPMFGGL</sequence>
<gene>
    <name evidence="3" type="ORF">DUT91_14695</name>
</gene>
<dbReference type="RefSeq" id="WP_114441151.1">
    <property type="nucleotide sequence ID" value="NZ_QOZG01000005.1"/>
</dbReference>
<organism evidence="3 4">
    <name type="scientific">Phyllobacterium salinisoli</name>
    <dbReference type="NCBI Taxonomy" id="1899321"/>
    <lineage>
        <taxon>Bacteria</taxon>
        <taxon>Pseudomonadati</taxon>
        <taxon>Pseudomonadota</taxon>
        <taxon>Alphaproteobacteria</taxon>
        <taxon>Hyphomicrobiales</taxon>
        <taxon>Phyllobacteriaceae</taxon>
        <taxon>Phyllobacterium</taxon>
    </lineage>
</organism>
<dbReference type="Proteomes" id="UP000253420">
    <property type="component" value="Unassembled WGS sequence"/>
</dbReference>
<evidence type="ECO:0000259" key="2">
    <source>
        <dbReference type="Pfam" id="PF18160"/>
    </source>
</evidence>
<feature type="transmembrane region" description="Helical" evidence="1">
    <location>
        <begin position="33"/>
        <end position="53"/>
    </location>
</feature>
<feature type="transmembrane region" description="Helical" evidence="1">
    <location>
        <begin position="169"/>
        <end position="191"/>
    </location>
</feature>
<feature type="transmembrane region" description="Helical" evidence="1">
    <location>
        <begin position="65"/>
        <end position="84"/>
    </location>
</feature>
<dbReference type="Pfam" id="PF18160">
    <property type="entry name" value="SLATT_5"/>
    <property type="match status" value="1"/>
</dbReference>
<evidence type="ECO:0000313" key="4">
    <source>
        <dbReference type="Proteomes" id="UP000253420"/>
    </source>
</evidence>
<comment type="caution">
    <text evidence="3">The sequence shown here is derived from an EMBL/GenBank/DDBJ whole genome shotgun (WGS) entry which is preliminary data.</text>
</comment>